<dbReference type="Proteomes" id="UP000198838">
    <property type="component" value="Unassembled WGS sequence"/>
</dbReference>
<dbReference type="CDD" id="cd02252">
    <property type="entry name" value="nylC_like"/>
    <property type="match status" value="1"/>
</dbReference>
<dbReference type="InterPro" id="IPR016117">
    <property type="entry name" value="ArgJ-like_dom_sf"/>
</dbReference>
<sequence>MEEIKITEIDGIKIGQVEDEKAATGVSVILCEKGMAAGLDVRGGGPASRESELMNPLAAAQEIHAVVLSGGSAFGLDAAGGVMEFLEEKNIGFDVGVTKVPLVCQADIFDLTVGDSHIRPDKNMGYEAAKKAFEGGNYKDGNFGAGCGASVGKIMGMDFAMKSGIGSYAISIGDFKIGAIVCLNALGDIFDYEKGEKIAGLLREDKKSFRSTLDIMCSSLEVKENKFVGNTTIACVITNGKFDKTKLCKIAGMAHNGYARSINPVHTSCDGDSIYAVSVGDIDVDQDLAGSLAALVISKAIEKAVKCAKSAYGLLAYDDINMEG</sequence>
<dbReference type="RefSeq" id="WP_092870509.1">
    <property type="nucleotide sequence ID" value="NZ_FOJY01000003.1"/>
</dbReference>
<reference evidence="2 3" key="1">
    <citation type="submission" date="2016-10" db="EMBL/GenBank/DDBJ databases">
        <authorList>
            <person name="de Groot N.N."/>
        </authorList>
    </citation>
    <scope>NUCLEOTIDE SEQUENCE [LARGE SCALE GENOMIC DNA]</scope>
    <source>
        <strain evidence="2 3">DSM 5522</strain>
    </source>
</reference>
<dbReference type="SUPFAM" id="SSF56266">
    <property type="entry name" value="DmpA/ArgJ-like"/>
    <property type="match status" value="1"/>
</dbReference>
<keyword evidence="2" id="KW-0031">Aminopeptidase</keyword>
<evidence type="ECO:0000313" key="2">
    <source>
        <dbReference type="EMBL" id="SFA83575.1"/>
    </source>
</evidence>
<proteinExistence type="inferred from homology"/>
<dbReference type="EMBL" id="FOJY01000003">
    <property type="protein sequence ID" value="SFA83575.1"/>
    <property type="molecule type" value="Genomic_DNA"/>
</dbReference>
<dbReference type="GO" id="GO:0004177">
    <property type="term" value="F:aminopeptidase activity"/>
    <property type="evidence" value="ECO:0007669"/>
    <property type="project" value="UniProtKB-KW"/>
</dbReference>
<dbReference type="PANTHER" id="PTHR36512:SF3">
    <property type="entry name" value="BLR5678 PROTEIN"/>
    <property type="match status" value="1"/>
</dbReference>
<dbReference type="OrthoDB" id="9808347at2"/>
<dbReference type="Pfam" id="PF03576">
    <property type="entry name" value="Peptidase_S58"/>
    <property type="match status" value="1"/>
</dbReference>
<keyword evidence="2" id="KW-0378">Hydrolase</keyword>
<name>A0A1I0W4A3_9FIRM</name>
<comment type="similarity">
    <text evidence="1">Belongs to the peptidase S58 family.</text>
</comment>
<dbReference type="InterPro" id="IPR005321">
    <property type="entry name" value="Peptidase_S58_DmpA"/>
</dbReference>
<accession>A0A1I0W4A3</accession>
<protein>
    <submittedName>
        <fullName evidence="2">L-aminopeptidase/D-esterase</fullName>
    </submittedName>
</protein>
<evidence type="ECO:0000256" key="1">
    <source>
        <dbReference type="ARBA" id="ARBA00007068"/>
    </source>
</evidence>
<keyword evidence="3" id="KW-1185">Reference proteome</keyword>
<dbReference type="AlphaFoldDB" id="A0A1I0W4A3"/>
<dbReference type="PANTHER" id="PTHR36512">
    <property type="entry name" value="D-AMINOPEPTIDASE"/>
    <property type="match status" value="1"/>
</dbReference>
<keyword evidence="2" id="KW-0645">Protease</keyword>
<organism evidence="2 3">
    <name type="scientific">Acetitomaculum ruminis DSM 5522</name>
    <dbReference type="NCBI Taxonomy" id="1120918"/>
    <lineage>
        <taxon>Bacteria</taxon>
        <taxon>Bacillati</taxon>
        <taxon>Bacillota</taxon>
        <taxon>Clostridia</taxon>
        <taxon>Lachnospirales</taxon>
        <taxon>Lachnospiraceae</taxon>
        <taxon>Acetitomaculum</taxon>
    </lineage>
</organism>
<evidence type="ECO:0000313" key="3">
    <source>
        <dbReference type="Proteomes" id="UP000198838"/>
    </source>
</evidence>
<gene>
    <name evidence="2" type="ORF">SAMN05216249_10374</name>
</gene>
<dbReference type="Gene3D" id="3.60.70.12">
    <property type="entry name" value="L-amino peptidase D-ALA esterase/amidase"/>
    <property type="match status" value="1"/>
</dbReference>